<organism evidence="2 3">
    <name type="scientific">Methylomagnum ishizawai</name>
    <dbReference type="NCBI Taxonomy" id="1760988"/>
    <lineage>
        <taxon>Bacteria</taxon>
        <taxon>Pseudomonadati</taxon>
        <taxon>Pseudomonadota</taxon>
        <taxon>Gammaproteobacteria</taxon>
        <taxon>Methylococcales</taxon>
        <taxon>Methylococcaceae</taxon>
        <taxon>Methylomagnum</taxon>
    </lineage>
</organism>
<name>A0A1Y6D2V4_9GAMM</name>
<dbReference type="STRING" id="1760988.SAMN02949497_4402"/>
<dbReference type="EMBL" id="FXAM01000001">
    <property type="protein sequence ID" value="SMF96987.1"/>
    <property type="molecule type" value="Genomic_DNA"/>
</dbReference>
<proteinExistence type="predicted"/>
<evidence type="ECO:0000313" key="3">
    <source>
        <dbReference type="Proteomes" id="UP000192923"/>
    </source>
</evidence>
<sequence>MCACLKAGFLRPAPDASEARIGCRAGNWAVKLRIAAAHFQVGAGGLAYPVFANHFRPFEIAVSVMQVPWPAPWCCPRKGNQRPQARPVVPSVPSPEKQREPPEAAPIKAVPSVPLVPSRKSKIQPRSKNTQAGSRADGVRGWKVKMGRYRILPFQGTKGTFIGFSGKAGFLAQHQGTGPSCASVRAMTKAEYPALAVGLLLGTDTKPVPAVQVPPVVPWVPSPEKWREPPEAAPIKAVPLVPPVPSRKSKIQRTRTATITDIVHGWPWSI</sequence>
<gene>
    <name evidence="2" type="ORF">SAMN02949497_4402</name>
</gene>
<evidence type="ECO:0000313" key="2">
    <source>
        <dbReference type="EMBL" id="SMF96987.1"/>
    </source>
</evidence>
<accession>A0A1Y6D2V4</accession>
<dbReference type="Proteomes" id="UP000192923">
    <property type="component" value="Unassembled WGS sequence"/>
</dbReference>
<protein>
    <submittedName>
        <fullName evidence="2">Uncharacterized protein</fullName>
    </submittedName>
</protein>
<dbReference type="AlphaFoldDB" id="A0A1Y6D2V4"/>
<feature type="region of interest" description="Disordered" evidence="1">
    <location>
        <begin position="79"/>
        <end position="137"/>
    </location>
</feature>
<keyword evidence="3" id="KW-1185">Reference proteome</keyword>
<reference evidence="2 3" key="1">
    <citation type="submission" date="2016-12" db="EMBL/GenBank/DDBJ databases">
        <authorList>
            <person name="Song W.-J."/>
            <person name="Kurnit D.M."/>
        </authorList>
    </citation>
    <scope>NUCLEOTIDE SEQUENCE [LARGE SCALE GENOMIC DNA]</scope>
    <source>
        <strain evidence="2 3">175</strain>
    </source>
</reference>
<evidence type="ECO:0000256" key="1">
    <source>
        <dbReference type="SAM" id="MobiDB-lite"/>
    </source>
</evidence>